<comment type="caution">
    <text evidence="1">The sequence shown here is derived from an EMBL/GenBank/DDBJ whole genome shotgun (WGS) entry which is preliminary data.</text>
</comment>
<gene>
    <name evidence="1" type="ORF">POCTA_138.1.T0120028</name>
</gene>
<evidence type="ECO:0000313" key="1">
    <source>
        <dbReference type="EMBL" id="CAD8140679.1"/>
    </source>
</evidence>
<dbReference type="EMBL" id="CAJJDP010000011">
    <property type="protein sequence ID" value="CAD8140679.1"/>
    <property type="molecule type" value="Genomic_DNA"/>
</dbReference>
<organism evidence="1 2">
    <name type="scientific">Paramecium octaurelia</name>
    <dbReference type="NCBI Taxonomy" id="43137"/>
    <lineage>
        <taxon>Eukaryota</taxon>
        <taxon>Sar</taxon>
        <taxon>Alveolata</taxon>
        <taxon>Ciliophora</taxon>
        <taxon>Intramacronucleata</taxon>
        <taxon>Oligohymenophorea</taxon>
        <taxon>Peniculida</taxon>
        <taxon>Parameciidae</taxon>
        <taxon>Paramecium</taxon>
    </lineage>
</organism>
<name>A0A8S1SN26_PAROT</name>
<accession>A0A8S1SN26</accession>
<evidence type="ECO:0000313" key="2">
    <source>
        <dbReference type="Proteomes" id="UP000683925"/>
    </source>
</evidence>
<dbReference type="AlphaFoldDB" id="A0A8S1SN26"/>
<dbReference type="Proteomes" id="UP000683925">
    <property type="component" value="Unassembled WGS sequence"/>
</dbReference>
<proteinExistence type="predicted"/>
<reference evidence="1" key="1">
    <citation type="submission" date="2021-01" db="EMBL/GenBank/DDBJ databases">
        <authorList>
            <consortium name="Genoscope - CEA"/>
            <person name="William W."/>
        </authorList>
    </citation>
    <scope>NUCLEOTIDE SEQUENCE</scope>
</reference>
<keyword evidence="2" id="KW-1185">Reference proteome</keyword>
<protein>
    <submittedName>
        <fullName evidence="1">Uncharacterized protein</fullName>
    </submittedName>
</protein>
<sequence>MFRLTYLEFCINIIKHLKKSYGYFSQDTISQLQKWIFQGLYLIHNPNRIFNQKASQTQKNLQTSKKQVYQGMKRLSDREGNKKVIFNDYLQYTITQYLEQDQNFNRIDEIPCNLYYSLSVPKQVIEKEAQRQCNTLEVEIYIQLIQLLRSYIKIRERLVLIAKLTNQLHYTSRRFLSKNIRLPRQTLPNVYTELDAFLTTTTLQGRFYMNFQLYSPFNQHMSRKDFIYQTVIFNVHYLTRNIYDTLIQLDLKQKQTEINIFLGKITYEMFIILKQCNYLFLNNYAQMINLYIYLLHVQLFQKDYFPTLNTNLLLQSN</sequence>